<name>A0A0C9UC49_SPHS4</name>
<dbReference type="InterPro" id="IPR032675">
    <property type="entry name" value="LRR_dom_sf"/>
</dbReference>
<dbReference type="HOGENOM" id="CLU_041706_0_0_1"/>
<protein>
    <recommendedName>
        <fullName evidence="3">F-box domain-containing protein</fullName>
    </recommendedName>
</protein>
<reference evidence="1 2" key="1">
    <citation type="submission" date="2014-06" db="EMBL/GenBank/DDBJ databases">
        <title>Evolutionary Origins and Diversification of the Mycorrhizal Mutualists.</title>
        <authorList>
            <consortium name="DOE Joint Genome Institute"/>
            <consortium name="Mycorrhizal Genomics Consortium"/>
            <person name="Kohler A."/>
            <person name="Kuo A."/>
            <person name="Nagy L.G."/>
            <person name="Floudas D."/>
            <person name="Copeland A."/>
            <person name="Barry K.W."/>
            <person name="Cichocki N."/>
            <person name="Veneault-Fourrey C."/>
            <person name="LaButti K."/>
            <person name="Lindquist E.A."/>
            <person name="Lipzen A."/>
            <person name="Lundell T."/>
            <person name="Morin E."/>
            <person name="Murat C."/>
            <person name="Riley R."/>
            <person name="Ohm R."/>
            <person name="Sun H."/>
            <person name="Tunlid A."/>
            <person name="Henrissat B."/>
            <person name="Grigoriev I.V."/>
            <person name="Hibbett D.S."/>
            <person name="Martin F."/>
        </authorList>
    </citation>
    <scope>NUCLEOTIDE SEQUENCE [LARGE SCALE GENOMIC DNA]</scope>
    <source>
        <strain evidence="1 2">SS14</strain>
    </source>
</reference>
<evidence type="ECO:0000313" key="2">
    <source>
        <dbReference type="Proteomes" id="UP000054279"/>
    </source>
</evidence>
<evidence type="ECO:0008006" key="3">
    <source>
        <dbReference type="Google" id="ProtNLM"/>
    </source>
</evidence>
<dbReference type="AlphaFoldDB" id="A0A0C9UC49"/>
<proteinExistence type="predicted"/>
<gene>
    <name evidence="1" type="ORF">M422DRAFT_256388</name>
</gene>
<evidence type="ECO:0000313" key="1">
    <source>
        <dbReference type="EMBL" id="KIJ40693.1"/>
    </source>
</evidence>
<organism evidence="1 2">
    <name type="scientific">Sphaerobolus stellatus (strain SS14)</name>
    <dbReference type="NCBI Taxonomy" id="990650"/>
    <lineage>
        <taxon>Eukaryota</taxon>
        <taxon>Fungi</taxon>
        <taxon>Dikarya</taxon>
        <taxon>Basidiomycota</taxon>
        <taxon>Agaricomycotina</taxon>
        <taxon>Agaricomycetes</taxon>
        <taxon>Phallomycetidae</taxon>
        <taxon>Geastrales</taxon>
        <taxon>Sphaerobolaceae</taxon>
        <taxon>Sphaerobolus</taxon>
    </lineage>
</organism>
<keyword evidence="2" id="KW-1185">Reference proteome</keyword>
<dbReference type="EMBL" id="KN837142">
    <property type="protein sequence ID" value="KIJ40693.1"/>
    <property type="molecule type" value="Genomic_DNA"/>
</dbReference>
<dbReference type="Proteomes" id="UP000054279">
    <property type="component" value="Unassembled WGS sequence"/>
</dbReference>
<dbReference type="Gene3D" id="3.80.10.10">
    <property type="entry name" value="Ribonuclease Inhibitor"/>
    <property type="match status" value="1"/>
</dbReference>
<dbReference type="SUPFAM" id="SSF52047">
    <property type="entry name" value="RNI-like"/>
    <property type="match status" value="1"/>
</dbReference>
<accession>A0A0C9UC49</accession>
<sequence length="300" mass="34150">MVNFPSLQSLIVDFNFGVNNDAVLCFEIFSFGRFPKLKVLRLLDIYIKLIKPGPPATTVLMNSATLPQLREFTLRVWSNFYSRDMTNEAKADITYGLLARHPQLESLAVLSFSGQFWRPLSLERDHCPNVRVLCVDAWTEVTDALSPSLAGQLQKLSGYMGPRSLPLLEHMPMLQECVLHISHYLSISFIHSLPMSIQRLVVTTHPGFHPENSLEYIEYLTRLHNLTHVGGFNWTQSSVPGLKDNLLRLSALTSLEYIGIRGPRSLLMWFSLQSLKDDSFGSETEHLTHSQVFPWDFSWG</sequence>